<reference evidence="1" key="1">
    <citation type="submission" date="2018-10" db="EMBL/GenBank/DDBJ databases">
        <title>Effector identification in a new, highly contiguous assembly of the strawberry crown rot pathogen Phytophthora cactorum.</title>
        <authorList>
            <person name="Armitage A.D."/>
            <person name="Nellist C.F."/>
            <person name="Bates H."/>
            <person name="Vickerstaff R.J."/>
            <person name="Harrison R.J."/>
        </authorList>
    </citation>
    <scope>NUCLEOTIDE SEQUENCE</scope>
    <source>
        <strain evidence="1">P415</strain>
    </source>
</reference>
<gene>
    <name evidence="1" type="ORF">PC118_g21977</name>
</gene>
<protein>
    <submittedName>
        <fullName evidence="1">Uncharacterized protein</fullName>
    </submittedName>
</protein>
<sequence length="95" mass="10999">MCGDFTAVRSEACTSVRWHVQSRVTEFVIADQDELDARHTYGMPVPDREVIDTRHLVGLDYRRLWKYIRATRAMETMSLRSRNLLIIPICTDGGQ</sequence>
<proteinExistence type="predicted"/>
<name>A0A8T1EUK4_9STRA</name>
<evidence type="ECO:0000313" key="2">
    <source>
        <dbReference type="Proteomes" id="UP000697107"/>
    </source>
</evidence>
<evidence type="ECO:0000313" key="1">
    <source>
        <dbReference type="EMBL" id="KAG2961427.1"/>
    </source>
</evidence>
<dbReference type="EMBL" id="RCML01001607">
    <property type="protein sequence ID" value="KAG2961427.1"/>
    <property type="molecule type" value="Genomic_DNA"/>
</dbReference>
<accession>A0A8T1EUK4</accession>
<dbReference type="AlphaFoldDB" id="A0A8T1EUK4"/>
<organism evidence="1 2">
    <name type="scientific">Phytophthora cactorum</name>
    <dbReference type="NCBI Taxonomy" id="29920"/>
    <lineage>
        <taxon>Eukaryota</taxon>
        <taxon>Sar</taxon>
        <taxon>Stramenopiles</taxon>
        <taxon>Oomycota</taxon>
        <taxon>Peronosporomycetes</taxon>
        <taxon>Peronosporales</taxon>
        <taxon>Peronosporaceae</taxon>
        <taxon>Phytophthora</taxon>
    </lineage>
</organism>
<comment type="caution">
    <text evidence="1">The sequence shown here is derived from an EMBL/GenBank/DDBJ whole genome shotgun (WGS) entry which is preliminary data.</text>
</comment>
<dbReference type="Proteomes" id="UP000697107">
    <property type="component" value="Unassembled WGS sequence"/>
</dbReference>